<dbReference type="AlphaFoldDB" id="A0A2S4VY68"/>
<protein>
    <submittedName>
        <fullName evidence="1">Uncharacterized protein</fullName>
    </submittedName>
</protein>
<sequence length="184" mass="20993">MAILTTFPDVIDRSWWRDIEISTTSRNYIPALATWSSSLTESEFENTSQSSITTRKRKMRFSFGWMFASALAAVLAQPPALPMEQWDTITKYPEVKDSLGNRMWDAKKAWLGDEQPVPAKNRHRLTLTVIDEKGLVHLHNPSNLHTKFTVKRTDNVGGWIWEAELAPKKTTTFVGMEGIVNIIE</sequence>
<reference evidence="1" key="1">
    <citation type="submission" date="2017-12" db="EMBL/GenBank/DDBJ databases">
        <title>Gene loss provides genomic basis for host adaptation in cereal stripe rust fungi.</title>
        <authorList>
            <person name="Xia C."/>
        </authorList>
    </citation>
    <scope>NUCLEOTIDE SEQUENCE [LARGE SCALE GENOMIC DNA]</scope>
    <source>
        <strain evidence="1">93-210</strain>
    </source>
</reference>
<evidence type="ECO:0000313" key="1">
    <source>
        <dbReference type="EMBL" id="POW14451.1"/>
    </source>
</evidence>
<dbReference type="Proteomes" id="UP000239156">
    <property type="component" value="Unassembled WGS sequence"/>
</dbReference>
<organism evidence="1 2">
    <name type="scientific">Puccinia striiformis</name>
    <dbReference type="NCBI Taxonomy" id="27350"/>
    <lineage>
        <taxon>Eukaryota</taxon>
        <taxon>Fungi</taxon>
        <taxon>Dikarya</taxon>
        <taxon>Basidiomycota</taxon>
        <taxon>Pucciniomycotina</taxon>
        <taxon>Pucciniomycetes</taxon>
        <taxon>Pucciniales</taxon>
        <taxon>Pucciniaceae</taxon>
        <taxon>Puccinia</taxon>
    </lineage>
</organism>
<proteinExistence type="predicted"/>
<comment type="caution">
    <text evidence="1">The sequence shown here is derived from an EMBL/GenBank/DDBJ whole genome shotgun (WGS) entry which is preliminary data.</text>
</comment>
<dbReference type="VEuPathDB" id="FungiDB:PSTT_02930"/>
<name>A0A2S4VY68_9BASI</name>
<gene>
    <name evidence="1" type="ORF">PSTT_02930</name>
</gene>
<evidence type="ECO:0000313" key="2">
    <source>
        <dbReference type="Proteomes" id="UP000239156"/>
    </source>
</evidence>
<dbReference type="EMBL" id="PKSL01000018">
    <property type="protein sequence ID" value="POW14451.1"/>
    <property type="molecule type" value="Genomic_DNA"/>
</dbReference>
<keyword evidence="2" id="KW-1185">Reference proteome</keyword>
<accession>A0A2S4VY68</accession>